<evidence type="ECO:0000256" key="1">
    <source>
        <dbReference type="ARBA" id="ARBA00034772"/>
    </source>
</evidence>
<dbReference type="RefSeq" id="WP_153216185.1">
    <property type="nucleotide sequence ID" value="NZ_WIBF01000007.1"/>
</dbReference>
<dbReference type="GO" id="GO:0016829">
    <property type="term" value="F:lyase activity"/>
    <property type="evidence" value="ECO:0007669"/>
    <property type="project" value="UniProtKB-KW"/>
</dbReference>
<dbReference type="Pfam" id="PF00206">
    <property type="entry name" value="Lyase_1"/>
    <property type="match status" value="1"/>
</dbReference>
<feature type="domain" description="Adenylosuccinate lyase C-terminal" evidence="2">
    <location>
        <begin position="363"/>
        <end position="436"/>
    </location>
</feature>
<accession>A0A843YDV3</accession>
<comment type="caution">
    <text evidence="3">The sequence shown here is derived from an EMBL/GenBank/DDBJ whole genome shotgun (WGS) entry which is preliminary data.</text>
</comment>
<dbReference type="InterPro" id="IPR008948">
    <property type="entry name" value="L-Aspartase-like"/>
</dbReference>
<evidence type="ECO:0000313" key="3">
    <source>
        <dbReference type="EMBL" id="MQQ09236.1"/>
    </source>
</evidence>
<dbReference type="InterPro" id="IPR019468">
    <property type="entry name" value="AdenyloSucc_lyase_C"/>
</dbReference>
<keyword evidence="3" id="KW-0456">Lyase</keyword>
<proteinExistence type="inferred from homology"/>
<dbReference type="PRINTS" id="PR00149">
    <property type="entry name" value="FUMRATELYASE"/>
</dbReference>
<protein>
    <submittedName>
        <fullName evidence="3">Adenylosuccinate lyase family protein</fullName>
    </submittedName>
</protein>
<gene>
    <name evidence="3" type="ORF">GFB49_12285</name>
</gene>
<dbReference type="PANTHER" id="PTHR43172">
    <property type="entry name" value="ADENYLOSUCCINATE LYASE"/>
    <property type="match status" value="1"/>
</dbReference>
<keyword evidence="4" id="KW-1185">Reference proteome</keyword>
<dbReference type="Proteomes" id="UP000444174">
    <property type="component" value="Unassembled WGS sequence"/>
</dbReference>
<dbReference type="Gene3D" id="1.20.200.10">
    <property type="entry name" value="Fumarase/aspartase (Central domain)"/>
    <property type="match status" value="1"/>
</dbReference>
<dbReference type="SMART" id="SM00998">
    <property type="entry name" value="ADSL_C"/>
    <property type="match status" value="1"/>
</dbReference>
<dbReference type="InterPro" id="IPR022761">
    <property type="entry name" value="Fumarate_lyase_N"/>
</dbReference>
<organism evidence="3 4">
    <name type="scientific">Tritonibacter litoralis</name>
    <dbReference type="NCBI Taxonomy" id="2662264"/>
    <lineage>
        <taxon>Bacteria</taxon>
        <taxon>Pseudomonadati</taxon>
        <taxon>Pseudomonadota</taxon>
        <taxon>Alphaproteobacteria</taxon>
        <taxon>Rhodobacterales</taxon>
        <taxon>Paracoccaceae</taxon>
        <taxon>Tritonibacter</taxon>
    </lineage>
</organism>
<comment type="similarity">
    <text evidence="1">Belongs to the class-II fumarase/aspartase family.</text>
</comment>
<dbReference type="EMBL" id="WIBF01000007">
    <property type="protein sequence ID" value="MQQ09236.1"/>
    <property type="molecule type" value="Genomic_DNA"/>
</dbReference>
<reference evidence="3 4" key="1">
    <citation type="submission" date="2019-10" db="EMBL/GenBank/DDBJ databases">
        <title>Epibacterium sp. nov., isolated from seawater.</title>
        <authorList>
            <person name="Zhang X."/>
            <person name="Li N."/>
        </authorList>
    </citation>
    <scope>NUCLEOTIDE SEQUENCE [LARGE SCALE GENOMIC DNA]</scope>
    <source>
        <strain evidence="3 4">SM1979</strain>
    </source>
</reference>
<dbReference type="Gene3D" id="1.10.40.30">
    <property type="entry name" value="Fumarase/aspartase (C-terminal domain)"/>
    <property type="match status" value="1"/>
</dbReference>
<dbReference type="SUPFAM" id="SSF48557">
    <property type="entry name" value="L-aspartase-like"/>
    <property type="match status" value="1"/>
</dbReference>
<dbReference type="PANTHER" id="PTHR43172:SF2">
    <property type="entry name" value="ADENYLOSUCCINATE LYASE C-TERMINAL DOMAIN-CONTAINING PROTEIN"/>
    <property type="match status" value="1"/>
</dbReference>
<sequence>MAASLFESQLYGGAFNAGDAGRLFSDSAEIRAMLLVEGALAKAQGALGVIPEISAAAIQRAVMEVAIDPGALRAETAQNGVPVPALVSAFRAEMNAPEHAQYVHWGATSQDIMDTALMLRLRQALGLIEENLKNTLSHLAEQAETNAALPMAGRSFGLHATPTSFGAVVASWGAPLLDLLDELPELRRTSLLVSLSGAVGTASALGPKADAQRAELAKGLALSDPGRSWHTDRGPVLRILGWMHRATLALSKMGLDCHAMVQTGIATLRLAQTGSSSTMPHKQNPVAAAKLVALAQHSTGLNASLQSAATHQYQRDAGAWFTEWLCLPQIVLAAASAAETAVGLSAALQPQDAQMRGELSQNLDLIHAEALTFALAQSLTRTQAQDIVKALCKEATETGVPLSQLAQKHASEADLTAVFKADAQMGQSRETANNFAQTVRALA</sequence>
<evidence type="ECO:0000259" key="2">
    <source>
        <dbReference type="SMART" id="SM00998"/>
    </source>
</evidence>
<dbReference type="AlphaFoldDB" id="A0A843YDV3"/>
<dbReference type="InterPro" id="IPR000362">
    <property type="entry name" value="Fumarate_lyase_fam"/>
</dbReference>
<evidence type="ECO:0000313" key="4">
    <source>
        <dbReference type="Proteomes" id="UP000444174"/>
    </source>
</evidence>
<name>A0A843YDV3_9RHOB</name>